<dbReference type="SUPFAM" id="SSF54695">
    <property type="entry name" value="POZ domain"/>
    <property type="match status" value="1"/>
</dbReference>
<organism evidence="11 12">
    <name type="scientific">Paralvinella palmiformis</name>
    <dbReference type="NCBI Taxonomy" id="53620"/>
    <lineage>
        <taxon>Eukaryota</taxon>
        <taxon>Metazoa</taxon>
        <taxon>Spiralia</taxon>
        <taxon>Lophotrochozoa</taxon>
        <taxon>Annelida</taxon>
        <taxon>Polychaeta</taxon>
        <taxon>Sedentaria</taxon>
        <taxon>Canalipalpata</taxon>
        <taxon>Terebellida</taxon>
        <taxon>Terebelliformia</taxon>
        <taxon>Alvinellidae</taxon>
        <taxon>Paralvinella</taxon>
    </lineage>
</organism>
<dbReference type="AlphaFoldDB" id="A0AAD9K5N9"/>
<feature type="domain" description="C2H2-type" evidence="10">
    <location>
        <begin position="847"/>
        <end position="875"/>
    </location>
</feature>
<evidence type="ECO:0000259" key="10">
    <source>
        <dbReference type="PROSITE" id="PS50157"/>
    </source>
</evidence>
<reference evidence="11" key="1">
    <citation type="journal article" date="2023" name="Mol. Biol. Evol.">
        <title>Third-Generation Sequencing Reveals the Adaptive Role of the Epigenome in Three Deep-Sea Polychaetes.</title>
        <authorList>
            <person name="Perez M."/>
            <person name="Aroh O."/>
            <person name="Sun Y."/>
            <person name="Lan Y."/>
            <person name="Juniper S.K."/>
            <person name="Young C.R."/>
            <person name="Angers B."/>
            <person name="Qian P.Y."/>
        </authorList>
    </citation>
    <scope>NUCLEOTIDE SEQUENCE</scope>
    <source>
        <strain evidence="11">P08H-3</strain>
    </source>
</reference>
<feature type="compositionally biased region" description="Polar residues" evidence="8">
    <location>
        <begin position="451"/>
        <end position="465"/>
    </location>
</feature>
<evidence type="ECO:0000256" key="6">
    <source>
        <dbReference type="ARBA" id="ARBA00023242"/>
    </source>
</evidence>
<keyword evidence="6" id="KW-0539">Nucleus</keyword>
<feature type="domain" description="C2H2-type" evidence="10">
    <location>
        <begin position="792"/>
        <end position="814"/>
    </location>
</feature>
<dbReference type="GO" id="GO:0005634">
    <property type="term" value="C:nucleus"/>
    <property type="evidence" value="ECO:0007669"/>
    <property type="project" value="UniProtKB-SubCell"/>
</dbReference>
<evidence type="ECO:0000313" key="12">
    <source>
        <dbReference type="Proteomes" id="UP001208570"/>
    </source>
</evidence>
<feature type="domain" description="C2H2-type" evidence="10">
    <location>
        <begin position="962"/>
        <end position="989"/>
    </location>
</feature>
<dbReference type="GO" id="GO:0008270">
    <property type="term" value="F:zinc ion binding"/>
    <property type="evidence" value="ECO:0007669"/>
    <property type="project" value="UniProtKB-KW"/>
</dbReference>
<dbReference type="EMBL" id="JAODUP010000051">
    <property type="protein sequence ID" value="KAK2165364.1"/>
    <property type="molecule type" value="Genomic_DNA"/>
</dbReference>
<feature type="compositionally biased region" description="Polar residues" evidence="8">
    <location>
        <begin position="1157"/>
        <end position="1170"/>
    </location>
</feature>
<name>A0AAD9K5N9_9ANNE</name>
<feature type="domain" description="BTB" evidence="9">
    <location>
        <begin position="68"/>
        <end position="134"/>
    </location>
</feature>
<dbReference type="CDD" id="cd18186">
    <property type="entry name" value="BTB_POZ_ZBTB_KLHL-like"/>
    <property type="match status" value="1"/>
</dbReference>
<feature type="region of interest" description="Disordered" evidence="8">
    <location>
        <begin position="1042"/>
        <end position="1067"/>
    </location>
</feature>
<dbReference type="Gene3D" id="3.30.160.60">
    <property type="entry name" value="Classic Zinc Finger"/>
    <property type="match status" value="6"/>
</dbReference>
<feature type="compositionally biased region" description="Polar residues" evidence="8">
    <location>
        <begin position="275"/>
        <end position="287"/>
    </location>
</feature>
<dbReference type="PROSITE" id="PS50157">
    <property type="entry name" value="ZINC_FINGER_C2H2_2"/>
    <property type="match status" value="8"/>
</dbReference>
<dbReference type="PROSITE" id="PS00028">
    <property type="entry name" value="ZINC_FINGER_C2H2_1"/>
    <property type="match status" value="6"/>
</dbReference>
<accession>A0AAD9K5N9</accession>
<keyword evidence="2" id="KW-0479">Metal-binding</keyword>
<feature type="domain" description="C2H2-type" evidence="10">
    <location>
        <begin position="876"/>
        <end position="905"/>
    </location>
</feature>
<feature type="compositionally biased region" description="Low complexity" evidence="8">
    <location>
        <begin position="415"/>
        <end position="436"/>
    </location>
</feature>
<feature type="domain" description="C2H2-type" evidence="10">
    <location>
        <begin position="934"/>
        <end position="961"/>
    </location>
</feature>
<feature type="domain" description="C2H2-type" evidence="10">
    <location>
        <begin position="906"/>
        <end position="933"/>
    </location>
</feature>
<keyword evidence="12" id="KW-1185">Reference proteome</keyword>
<evidence type="ECO:0000256" key="8">
    <source>
        <dbReference type="SAM" id="MobiDB-lite"/>
    </source>
</evidence>
<dbReference type="Pfam" id="PF00096">
    <property type="entry name" value="zf-C2H2"/>
    <property type="match status" value="5"/>
</dbReference>
<feature type="domain" description="C2H2-type" evidence="10">
    <location>
        <begin position="990"/>
        <end position="1017"/>
    </location>
</feature>
<dbReference type="Proteomes" id="UP001208570">
    <property type="component" value="Unassembled WGS sequence"/>
</dbReference>
<feature type="domain" description="C2H2-type" evidence="10">
    <location>
        <begin position="820"/>
        <end position="847"/>
    </location>
</feature>
<evidence type="ECO:0000259" key="9">
    <source>
        <dbReference type="PROSITE" id="PS50097"/>
    </source>
</evidence>
<feature type="region of interest" description="Disordered" evidence="8">
    <location>
        <begin position="563"/>
        <end position="601"/>
    </location>
</feature>
<feature type="region of interest" description="Disordered" evidence="8">
    <location>
        <begin position="415"/>
        <end position="465"/>
    </location>
</feature>
<dbReference type="PROSITE" id="PS50097">
    <property type="entry name" value="BTB"/>
    <property type="match status" value="1"/>
</dbReference>
<proteinExistence type="predicted"/>
<comment type="subcellular location">
    <subcellularLocation>
        <location evidence="1">Nucleus</location>
    </subcellularLocation>
</comment>
<dbReference type="Pfam" id="PF00651">
    <property type="entry name" value="BTB"/>
    <property type="match status" value="1"/>
</dbReference>
<feature type="region of interest" description="Disordered" evidence="8">
    <location>
        <begin position="1157"/>
        <end position="1187"/>
    </location>
</feature>
<keyword evidence="4 7" id="KW-0863">Zinc-finger</keyword>
<evidence type="ECO:0000256" key="1">
    <source>
        <dbReference type="ARBA" id="ARBA00004123"/>
    </source>
</evidence>
<feature type="compositionally biased region" description="Polar residues" evidence="8">
    <location>
        <begin position="661"/>
        <end position="673"/>
    </location>
</feature>
<feature type="region of interest" description="Disordered" evidence="8">
    <location>
        <begin position="167"/>
        <end position="197"/>
    </location>
</feature>
<evidence type="ECO:0000256" key="4">
    <source>
        <dbReference type="ARBA" id="ARBA00022771"/>
    </source>
</evidence>
<evidence type="ECO:0000256" key="5">
    <source>
        <dbReference type="ARBA" id="ARBA00022833"/>
    </source>
</evidence>
<dbReference type="InterPro" id="IPR013087">
    <property type="entry name" value="Znf_C2H2_type"/>
</dbReference>
<dbReference type="FunFam" id="3.30.160.60:FF:000358">
    <property type="entry name" value="zinc finger protein 24"/>
    <property type="match status" value="1"/>
</dbReference>
<keyword evidence="5" id="KW-0862">Zinc</keyword>
<comment type="caution">
    <text evidence="11">The sequence shown here is derived from an EMBL/GenBank/DDBJ whole genome shotgun (WGS) entry which is preliminary data.</text>
</comment>
<feature type="region of interest" description="Disordered" evidence="8">
    <location>
        <begin position="638"/>
        <end position="681"/>
    </location>
</feature>
<dbReference type="GO" id="GO:0000981">
    <property type="term" value="F:DNA-binding transcription factor activity, RNA polymerase II-specific"/>
    <property type="evidence" value="ECO:0007669"/>
    <property type="project" value="TreeGrafter"/>
</dbReference>
<protein>
    <submittedName>
        <fullName evidence="11">Uncharacterized protein</fullName>
    </submittedName>
</protein>
<dbReference type="Pfam" id="PF13912">
    <property type="entry name" value="zf-C2H2_6"/>
    <property type="match status" value="1"/>
</dbReference>
<sequence length="1187" mass="131804">MADEGPQPPSKICHYSGPLHELWASVASGEQSGSYRGLVPSHYSHTSPLHASLILEQLNVQRYYGAFCDIVLRVEDVDVRLHKCVLAASSARLQTMVYSMRQECGDLLTLKDVSLPGFWPILDYIYTGVLKLDNGTVQEVLMAAQLLEIRDVEKICLEYVKIIQNGGSSSSNSSGTTPASPADTKLQNSRLDKGINGNNVVVTTPNSSSIATVPPPLFTLNTSCVTNGQYLTPISPVQSGEPPDKQNACNMTALNATPTPQPAPIQQHTMLASTSEDLSRTATPNQMPHTPNPAPVPPPIQGSAPPGGNPSTAMGFPSLPVAPSPSHVPSAVTAIINGNMSNASTAQVTVPTQTTSAYQMTHLEQSFPLVHMASNHGNVLPRGFPGMPIDTNYVEDYLKLIESFQGESQQLAQQVQQYHQQQQQQQQNMPHHAQQQPIQVPLSHHGLPAGVTSSEPNTPQNGTRLQVTTMPQPEYINITPQSYEVPSSIEPQPAVRDPLKLPQVGGALMPTTTTTGCACNPTTTSAQQNTRVRTYSNTRCSTNPIGHMSAEEVRRTVLNVLSKFDDDDDDDDDEADANDGSHEDEMRKKDVKESVPPLTSFLNFTPLAPVKQVETTEDRAAPSSVCDSQELYGDLQIVSSDSDNGENEPGNGDAGIYGDSLETSGTETSSHLTSNDEEARKDSILMKIRKSAMKSFLPNDGTENNAFNASKDNENLIHVGDVEINLNMDPLQEKPSTESDGQKPNQVKKVKKEVPKDSLVQQEAVFKDTVKDPNMLNRPLKKRIRLRLKKKFQCNKCGREFVRADALESHLEQHEKCALLSCHVCNQKFARVSEMTRHMRDHTAEFFRCQHCESEFQSSKDYKQHMDSVHKEVRAFSCTYSGCQYRAARLSNLEKHMAIHADMKRYHCNRCGKSFAQPNGLRSHQKSCLQERGYLCDICGAKFNYLQSMKSHRLLHTGEKPYECSDCGAKFTDPRNLKRHRRIHDNLYPYKCPQCEKRFRHSNSLKAHTNTHERKKAGQEFDFELVRKRLDDQFMAMTPNSSVTTQNAENCRTPNIDTKPSSSSERVEMVSKQDLCAARTGNGIKNMRRKQPVVSTVVSDVDKQRLESYLEMQSNSVELQNKPDSHQLTSQNVEFLESRLKAENSFNVNNQIAHESQSKLQQDFSASTSHSLDKRRKPGPEFSLSLI</sequence>
<evidence type="ECO:0000313" key="11">
    <source>
        <dbReference type="EMBL" id="KAK2165364.1"/>
    </source>
</evidence>
<feature type="compositionally biased region" description="Polar residues" evidence="8">
    <location>
        <begin position="1042"/>
        <end position="1064"/>
    </location>
</feature>
<feature type="compositionally biased region" description="Basic and acidic residues" evidence="8">
    <location>
        <begin position="579"/>
        <end position="593"/>
    </location>
</feature>
<evidence type="ECO:0000256" key="3">
    <source>
        <dbReference type="ARBA" id="ARBA00022737"/>
    </source>
</evidence>
<dbReference type="SMART" id="SM00355">
    <property type="entry name" value="ZnF_C2H2"/>
    <property type="match status" value="8"/>
</dbReference>
<feature type="region of interest" description="Disordered" evidence="8">
    <location>
        <begin position="275"/>
        <end position="309"/>
    </location>
</feature>
<feature type="compositionally biased region" description="Polar residues" evidence="8">
    <location>
        <begin position="525"/>
        <end position="538"/>
    </location>
</feature>
<feature type="compositionally biased region" description="Low complexity" evidence="8">
    <location>
        <begin position="167"/>
        <end position="182"/>
    </location>
</feature>
<keyword evidence="3" id="KW-0677">Repeat</keyword>
<dbReference type="Gene3D" id="3.30.710.10">
    <property type="entry name" value="Potassium Channel Kv1.1, Chain A"/>
    <property type="match status" value="1"/>
</dbReference>
<feature type="region of interest" description="Disordered" evidence="8">
    <location>
        <begin position="517"/>
        <end position="538"/>
    </location>
</feature>
<dbReference type="SMART" id="SM00225">
    <property type="entry name" value="BTB"/>
    <property type="match status" value="1"/>
</dbReference>
<feature type="compositionally biased region" description="Basic and acidic residues" evidence="8">
    <location>
        <begin position="731"/>
        <end position="741"/>
    </location>
</feature>
<gene>
    <name evidence="11" type="ORF">LSH36_51g01009</name>
</gene>
<evidence type="ECO:0000256" key="2">
    <source>
        <dbReference type="ARBA" id="ARBA00022723"/>
    </source>
</evidence>
<dbReference type="FunFam" id="3.30.160.60:FF:000100">
    <property type="entry name" value="Zinc finger 45-like"/>
    <property type="match status" value="1"/>
</dbReference>
<dbReference type="InterPro" id="IPR011333">
    <property type="entry name" value="SKP1/BTB/POZ_sf"/>
</dbReference>
<dbReference type="PANTHER" id="PTHR24394">
    <property type="entry name" value="ZINC FINGER PROTEIN"/>
    <property type="match status" value="1"/>
</dbReference>
<dbReference type="InterPro" id="IPR000210">
    <property type="entry name" value="BTB/POZ_dom"/>
</dbReference>
<dbReference type="InterPro" id="IPR036236">
    <property type="entry name" value="Znf_C2H2_sf"/>
</dbReference>
<feature type="region of interest" description="Disordered" evidence="8">
    <location>
        <begin position="731"/>
        <end position="754"/>
    </location>
</feature>
<evidence type="ECO:0000256" key="7">
    <source>
        <dbReference type="PROSITE-ProRule" id="PRU00042"/>
    </source>
</evidence>
<dbReference type="SUPFAM" id="SSF57667">
    <property type="entry name" value="beta-beta-alpha zinc fingers"/>
    <property type="match status" value="4"/>
</dbReference>
<feature type="compositionally biased region" description="Acidic residues" evidence="8">
    <location>
        <begin position="565"/>
        <end position="577"/>
    </location>
</feature>
<dbReference type="PANTHER" id="PTHR24394:SF29">
    <property type="entry name" value="MYONEURIN"/>
    <property type="match status" value="1"/>
</dbReference>
<feature type="compositionally biased region" description="Pro residues" evidence="8">
    <location>
        <begin position="290"/>
        <end position="300"/>
    </location>
</feature>